<sequence length="107" mass="11928">MAVRIRFARHGLRNRPMFHIVAMNARSKRDGKPLETLGAFNPHPNMEEKAKHITLDFARTKYWLGVGAQPTDGVRFLLERAGLLPPRPLYPNVRRSAAAAAAATQGN</sequence>
<gene>
    <name evidence="1" type="ORF">GGI18_002957</name>
</gene>
<evidence type="ECO:0000313" key="1">
    <source>
        <dbReference type="EMBL" id="KAJ2788430.1"/>
    </source>
</evidence>
<accession>A0ACC1KDK0</accession>
<evidence type="ECO:0000313" key="2">
    <source>
        <dbReference type="Proteomes" id="UP001140066"/>
    </source>
</evidence>
<name>A0ACC1KDK0_9FUNG</name>
<dbReference type="Proteomes" id="UP001140066">
    <property type="component" value="Unassembled WGS sequence"/>
</dbReference>
<proteinExistence type="predicted"/>
<reference evidence="1" key="1">
    <citation type="submission" date="2022-07" db="EMBL/GenBank/DDBJ databases">
        <title>Phylogenomic reconstructions and comparative analyses of Kickxellomycotina fungi.</title>
        <authorList>
            <person name="Reynolds N.K."/>
            <person name="Stajich J.E."/>
            <person name="Barry K."/>
            <person name="Grigoriev I.V."/>
            <person name="Crous P."/>
            <person name="Smith M.E."/>
        </authorList>
    </citation>
    <scope>NUCLEOTIDE SEQUENCE</scope>
    <source>
        <strain evidence="1">BCRC 34191</strain>
    </source>
</reference>
<organism evidence="1 2">
    <name type="scientific">Coemansia linderi</name>
    <dbReference type="NCBI Taxonomy" id="2663919"/>
    <lineage>
        <taxon>Eukaryota</taxon>
        <taxon>Fungi</taxon>
        <taxon>Fungi incertae sedis</taxon>
        <taxon>Zoopagomycota</taxon>
        <taxon>Kickxellomycotina</taxon>
        <taxon>Kickxellomycetes</taxon>
        <taxon>Kickxellales</taxon>
        <taxon>Kickxellaceae</taxon>
        <taxon>Coemansia</taxon>
    </lineage>
</organism>
<dbReference type="EMBL" id="JANBUK010000860">
    <property type="protein sequence ID" value="KAJ2788430.1"/>
    <property type="molecule type" value="Genomic_DNA"/>
</dbReference>
<comment type="caution">
    <text evidence="1">The sequence shown here is derived from an EMBL/GenBank/DDBJ whole genome shotgun (WGS) entry which is preliminary data.</text>
</comment>
<keyword evidence="2" id="KW-1185">Reference proteome</keyword>
<protein>
    <submittedName>
        <fullName evidence="1">Uncharacterized protein</fullName>
    </submittedName>
</protein>